<gene>
    <name evidence="2" type="ORF">T440DRAFT_375636</name>
</gene>
<dbReference type="AlphaFoldDB" id="A0A6A7B6X4"/>
<accession>A0A6A7B6X4</accession>
<evidence type="ECO:0000256" key="1">
    <source>
        <dbReference type="SAM" id="MobiDB-lite"/>
    </source>
</evidence>
<sequence>MLRPSGDWSFTESRSPDSDDVWQSYDGDSGKKYTYCHYRVHPDPQTFDPFLAAFAKAVAKMPLLEYFMLTSDL</sequence>
<evidence type="ECO:0000313" key="3">
    <source>
        <dbReference type="Proteomes" id="UP000799423"/>
    </source>
</evidence>
<protein>
    <submittedName>
        <fullName evidence="2">Uncharacterized protein</fullName>
    </submittedName>
</protein>
<feature type="non-terminal residue" evidence="2">
    <location>
        <position position="73"/>
    </location>
</feature>
<name>A0A6A7B6X4_9PLEO</name>
<feature type="region of interest" description="Disordered" evidence="1">
    <location>
        <begin position="1"/>
        <end position="23"/>
    </location>
</feature>
<dbReference type="EMBL" id="MU006306">
    <property type="protein sequence ID" value="KAF2850497.1"/>
    <property type="molecule type" value="Genomic_DNA"/>
</dbReference>
<evidence type="ECO:0000313" key="2">
    <source>
        <dbReference type="EMBL" id="KAF2850497.1"/>
    </source>
</evidence>
<organism evidence="2 3">
    <name type="scientific">Plenodomus tracheiphilus IPT5</name>
    <dbReference type="NCBI Taxonomy" id="1408161"/>
    <lineage>
        <taxon>Eukaryota</taxon>
        <taxon>Fungi</taxon>
        <taxon>Dikarya</taxon>
        <taxon>Ascomycota</taxon>
        <taxon>Pezizomycotina</taxon>
        <taxon>Dothideomycetes</taxon>
        <taxon>Pleosporomycetidae</taxon>
        <taxon>Pleosporales</taxon>
        <taxon>Pleosporineae</taxon>
        <taxon>Leptosphaeriaceae</taxon>
        <taxon>Plenodomus</taxon>
    </lineage>
</organism>
<keyword evidence="3" id="KW-1185">Reference proteome</keyword>
<proteinExistence type="predicted"/>
<dbReference type="Proteomes" id="UP000799423">
    <property type="component" value="Unassembled WGS sequence"/>
</dbReference>
<dbReference type="OrthoDB" id="5985073at2759"/>
<reference evidence="2" key="1">
    <citation type="submission" date="2020-01" db="EMBL/GenBank/DDBJ databases">
        <authorList>
            <consortium name="DOE Joint Genome Institute"/>
            <person name="Haridas S."/>
            <person name="Albert R."/>
            <person name="Binder M."/>
            <person name="Bloem J."/>
            <person name="Labutti K."/>
            <person name="Salamov A."/>
            <person name="Andreopoulos B."/>
            <person name="Baker S.E."/>
            <person name="Barry K."/>
            <person name="Bills G."/>
            <person name="Bluhm B.H."/>
            <person name="Cannon C."/>
            <person name="Castanera R."/>
            <person name="Culley D.E."/>
            <person name="Daum C."/>
            <person name="Ezra D."/>
            <person name="Gonzalez J.B."/>
            <person name="Henrissat B."/>
            <person name="Kuo A."/>
            <person name="Liang C."/>
            <person name="Lipzen A."/>
            <person name="Lutzoni F."/>
            <person name="Magnuson J."/>
            <person name="Mondo S."/>
            <person name="Nolan M."/>
            <person name="Ohm R."/>
            <person name="Pangilinan J."/>
            <person name="Park H.-J."/>
            <person name="Ramirez L."/>
            <person name="Alfaro M."/>
            <person name="Sun H."/>
            <person name="Tritt A."/>
            <person name="Yoshinaga Y."/>
            <person name="Zwiers L.-H."/>
            <person name="Turgeon B.G."/>
            <person name="Goodwin S.B."/>
            <person name="Spatafora J.W."/>
            <person name="Crous P.W."/>
            <person name="Grigoriev I.V."/>
        </authorList>
    </citation>
    <scope>NUCLEOTIDE SEQUENCE</scope>
    <source>
        <strain evidence="2">IPT5</strain>
    </source>
</reference>